<gene>
    <name evidence="4" type="ORF">ACFOW7_15640</name>
</gene>
<keyword evidence="2" id="KW-0732">Signal</keyword>
<name>A0ABV8MRD7_9NEIS</name>
<dbReference type="Gene3D" id="2.60.120.380">
    <property type="match status" value="1"/>
</dbReference>
<dbReference type="Pfam" id="PF08487">
    <property type="entry name" value="VIT"/>
    <property type="match status" value="1"/>
</dbReference>
<feature type="chain" id="PRO_5045377270" evidence="2">
    <location>
        <begin position="23"/>
        <end position="943"/>
    </location>
</feature>
<proteinExistence type="predicted"/>
<dbReference type="Proteomes" id="UP001595791">
    <property type="component" value="Unassembled WGS sequence"/>
</dbReference>
<accession>A0ABV8MRD7</accession>
<evidence type="ECO:0000313" key="5">
    <source>
        <dbReference type="Proteomes" id="UP001595791"/>
    </source>
</evidence>
<evidence type="ECO:0000259" key="3">
    <source>
        <dbReference type="PROSITE" id="PS51468"/>
    </source>
</evidence>
<dbReference type="Gene3D" id="1.25.40.10">
    <property type="entry name" value="Tetratricopeptide repeat domain"/>
    <property type="match status" value="1"/>
</dbReference>
<feature type="domain" description="VIT" evidence="3">
    <location>
        <begin position="30"/>
        <end position="158"/>
    </location>
</feature>
<protein>
    <submittedName>
        <fullName evidence="4">DUF2135 domain-containing protein</fullName>
    </submittedName>
</protein>
<dbReference type="SUPFAM" id="SSF48452">
    <property type="entry name" value="TPR-like"/>
    <property type="match status" value="1"/>
</dbReference>
<dbReference type="InterPro" id="IPR013694">
    <property type="entry name" value="VIT"/>
</dbReference>
<evidence type="ECO:0000256" key="1">
    <source>
        <dbReference type="SAM" id="Coils"/>
    </source>
</evidence>
<keyword evidence="5" id="KW-1185">Reference proteome</keyword>
<dbReference type="RefSeq" id="WP_378165967.1">
    <property type="nucleotide sequence ID" value="NZ_JBHSBU010000001.1"/>
</dbReference>
<dbReference type="InterPro" id="IPR011990">
    <property type="entry name" value="TPR-like_helical_dom_sf"/>
</dbReference>
<feature type="signal peptide" evidence="2">
    <location>
        <begin position="1"/>
        <end position="22"/>
    </location>
</feature>
<keyword evidence="1" id="KW-0175">Coiled coil</keyword>
<dbReference type="InterPro" id="IPR019220">
    <property type="entry name" value="DUF2135"/>
</dbReference>
<dbReference type="PROSITE" id="PS51468">
    <property type="entry name" value="VIT"/>
    <property type="match status" value="1"/>
</dbReference>
<comment type="caution">
    <text evidence="4">The sequence shown here is derived from an EMBL/GenBank/DDBJ whole genome shotgun (WGS) entry which is preliminary data.</text>
</comment>
<feature type="coiled-coil region" evidence="1">
    <location>
        <begin position="544"/>
        <end position="573"/>
    </location>
</feature>
<evidence type="ECO:0000313" key="4">
    <source>
        <dbReference type="EMBL" id="MFC4160773.1"/>
    </source>
</evidence>
<sequence>MPRSIFLLPLLAALLTGAPAFAKSPPVLPLIAIDTQLAPQEQPVRVDSLTIAVQAVGSQVETVIDLTLFNPNSRPLEGNLQFPLLPGQQIVGFSLDIGNEMRDAVPVAKERGRQVFEAIERRRVDPGLLEVTEGNFFRLRVYPVLPGQVRKVRLRLAETLPQVEGGYRYALPLDRFQSVERIGMAVTLPAGQKPELSAADGPIQLVRQGQAYMADLKPLAAGKRPLTLRWKAAERPVLLTERVDGEQFFAAEIPLGPLPARQAPPPVIGLLWDSSGSGAKRDLAAELRWLERYLREVKQAEVRLIRLRDRAEKPLSFRIENGNWRALREALERTVYDGASSLDGWTAQADVGEYLLFSDGMVNYGTEGFPTLSKKQRLFAIDSSVGSDRDRLTALTLRHGGSVIALDEGRSEPLPSELPRVVSLTGEGVGRLVFDPSDSARGLLRIAGVQQGQGAAKVRLRLAVSHELREIELPLHVERSSASGQAARLWARYRLAGLGRDAADRAETRAIGRRFGLVTRDTSLLVLENLSDYVQYDIAPPPSLRAQFEQLRAANQASERQQRERQIEQLVQQYQAKIAWWETRYPKDTPPRPKLDHKMARRAGLIAPPAAPAPLAAAAAEPMAEAVADKAEQAAASDGAGIRIALQPWQADSPVLRALQRVRTEQLYPAYLARRAANANSSAFFLDVADLLLARGQRELALRVLSNLAEMELENRHILRILGYRLLQAGEPALAVPVFERVLEMAEEEPQSFRDLGLAYEAAGRYQEAANQWVEVVSRVWDDRFPEIELITLADLNALDARVGPLRINLDPRLRRNLPLDLRAVLTWDADNSDMDLWITDPNGEKCFYGNPLTYQGGRMSRDFVGGYGPEEFSLRHAKPGRYKVEANFYGHQQQIVAGATTLQLKLTTGFGTPAMKEKMVTLRLQGAGKTVFVGEFEVPAKH</sequence>
<dbReference type="Pfam" id="PF09906">
    <property type="entry name" value="DUF2135"/>
    <property type="match status" value="1"/>
</dbReference>
<dbReference type="EMBL" id="JBHSBU010000001">
    <property type="protein sequence ID" value="MFC4160773.1"/>
    <property type="molecule type" value="Genomic_DNA"/>
</dbReference>
<reference evidence="5" key="1">
    <citation type="journal article" date="2019" name="Int. J. Syst. Evol. Microbiol.">
        <title>The Global Catalogue of Microorganisms (GCM) 10K type strain sequencing project: providing services to taxonomists for standard genome sequencing and annotation.</title>
        <authorList>
            <consortium name="The Broad Institute Genomics Platform"/>
            <consortium name="The Broad Institute Genome Sequencing Center for Infectious Disease"/>
            <person name="Wu L."/>
            <person name="Ma J."/>
        </authorList>
    </citation>
    <scope>NUCLEOTIDE SEQUENCE [LARGE SCALE GENOMIC DNA]</scope>
    <source>
        <strain evidence="5">LMG 29894</strain>
    </source>
</reference>
<evidence type="ECO:0000256" key="2">
    <source>
        <dbReference type="SAM" id="SignalP"/>
    </source>
</evidence>
<organism evidence="4 5">
    <name type="scientific">Chitinimonas lacunae</name>
    <dbReference type="NCBI Taxonomy" id="1963018"/>
    <lineage>
        <taxon>Bacteria</taxon>
        <taxon>Pseudomonadati</taxon>
        <taxon>Pseudomonadota</taxon>
        <taxon>Betaproteobacteria</taxon>
        <taxon>Neisseriales</taxon>
        <taxon>Chitinibacteraceae</taxon>
        <taxon>Chitinimonas</taxon>
    </lineage>
</organism>